<dbReference type="InterPro" id="IPR000890">
    <property type="entry name" value="Aliphatic_acid_kin_short-chain"/>
</dbReference>
<keyword evidence="12" id="KW-1185">Reference proteome</keyword>
<keyword evidence="4 9" id="KW-0479">Metal-binding</keyword>
<sequence length="384" mass="40175">MSDGSESAVLVVDAGSSSLHLALVGADGTVGRTRDLPAPDDEPAIRNGLQELASDLNDGESQPRAVGHRLVHGGDRVRETTIVDDAVRRALDEASSLAPLHVPPALRAMDLAREVFADLPHVACVDTAFHAQLPDVAATYALPAEWRNAWGLRRYGFHGLSYAWAMDRAATLLGQPANELRLLLAHLGNGASVCAVRGGRSVDTSMGFTPLEGLVMGTRAGSVDPGMLLWLLQQGYQSLDELADGLQRRSGLLGLSGGRSNDTRELVRLAQGGCQPAALALDVFAYRAARELAAAAVALDRIDGIVFTGEIGADQPEVRASICAALAVLGVSAHGLAPVVDKDAIVSPADASVPVMTVLTGEICQIAREVTNVLTHTTSGRGEE</sequence>
<dbReference type="InterPro" id="IPR023865">
    <property type="entry name" value="Aliphatic_acid_kinase_CS"/>
</dbReference>
<feature type="binding site" evidence="9">
    <location>
        <position position="362"/>
    </location>
    <ligand>
        <name>Mg(2+)</name>
        <dbReference type="ChEBI" id="CHEBI:18420"/>
    </ligand>
</feature>
<evidence type="ECO:0000313" key="12">
    <source>
        <dbReference type="Proteomes" id="UP001595699"/>
    </source>
</evidence>
<evidence type="ECO:0000256" key="4">
    <source>
        <dbReference type="ARBA" id="ARBA00022723"/>
    </source>
</evidence>
<dbReference type="PIRSF" id="PIRSF000722">
    <property type="entry name" value="Acetate_prop_kin"/>
    <property type="match status" value="1"/>
</dbReference>
<dbReference type="SUPFAM" id="SSF53067">
    <property type="entry name" value="Actin-like ATPase domain"/>
    <property type="match status" value="2"/>
</dbReference>
<feature type="site" description="Transition state stabilizer" evidence="9">
    <location>
        <position position="158"/>
    </location>
</feature>
<comment type="pathway">
    <text evidence="9">Metabolic intermediate biosynthesis; acetyl-CoA biosynthesis; acetyl-CoA from acetate: step 1/2.</text>
</comment>
<evidence type="ECO:0000313" key="11">
    <source>
        <dbReference type="EMBL" id="MFC3761845.1"/>
    </source>
</evidence>
<comment type="similarity">
    <text evidence="1 9 10">Belongs to the acetokinase family.</text>
</comment>
<dbReference type="PANTHER" id="PTHR21060:SF21">
    <property type="entry name" value="ACETATE KINASE"/>
    <property type="match status" value="1"/>
</dbReference>
<gene>
    <name evidence="9" type="primary">ackA</name>
    <name evidence="11" type="ORF">ACFOUW_13455</name>
</gene>
<dbReference type="Pfam" id="PF00871">
    <property type="entry name" value="Acetate_kinase"/>
    <property type="match status" value="1"/>
</dbReference>
<dbReference type="HAMAP" id="MF_00020">
    <property type="entry name" value="Acetate_kinase"/>
    <property type="match status" value="1"/>
</dbReference>
<keyword evidence="6 9" id="KW-0418">Kinase</keyword>
<comment type="subunit">
    <text evidence="9">Homodimer.</text>
</comment>
<keyword evidence="5 9" id="KW-0547">Nucleotide-binding</keyword>
<evidence type="ECO:0000256" key="7">
    <source>
        <dbReference type="ARBA" id="ARBA00022840"/>
    </source>
</evidence>
<dbReference type="Gene3D" id="3.30.420.40">
    <property type="match status" value="2"/>
</dbReference>
<keyword evidence="2 9" id="KW-0963">Cytoplasm</keyword>
<comment type="catalytic activity">
    <reaction evidence="9">
        <text>acetate + ATP = acetyl phosphate + ADP</text>
        <dbReference type="Rhea" id="RHEA:11352"/>
        <dbReference type="ChEBI" id="CHEBI:22191"/>
        <dbReference type="ChEBI" id="CHEBI:30089"/>
        <dbReference type="ChEBI" id="CHEBI:30616"/>
        <dbReference type="ChEBI" id="CHEBI:456216"/>
        <dbReference type="EC" id="2.7.2.1"/>
    </reaction>
</comment>
<protein>
    <recommendedName>
        <fullName evidence="9">Acetate kinase</fullName>
        <ecNumber evidence="9">2.7.2.1</ecNumber>
    </recommendedName>
    <alternativeName>
        <fullName evidence="9">Acetokinase</fullName>
    </alternativeName>
</protein>
<comment type="cofactor">
    <cofactor evidence="9">
        <name>Mg(2+)</name>
        <dbReference type="ChEBI" id="CHEBI:18420"/>
    </cofactor>
    <cofactor evidence="9">
        <name>Mn(2+)</name>
        <dbReference type="ChEBI" id="CHEBI:29035"/>
    </cofactor>
    <text evidence="9">Mg(2+). Can also accept Mn(2+).</text>
</comment>
<evidence type="ECO:0000256" key="6">
    <source>
        <dbReference type="ARBA" id="ARBA00022777"/>
    </source>
</evidence>
<reference evidence="12" key="1">
    <citation type="journal article" date="2019" name="Int. J. Syst. Evol. Microbiol.">
        <title>The Global Catalogue of Microorganisms (GCM) 10K type strain sequencing project: providing services to taxonomists for standard genome sequencing and annotation.</title>
        <authorList>
            <consortium name="The Broad Institute Genomics Platform"/>
            <consortium name="The Broad Institute Genome Sequencing Center for Infectious Disease"/>
            <person name="Wu L."/>
            <person name="Ma J."/>
        </authorList>
    </citation>
    <scope>NUCLEOTIDE SEQUENCE [LARGE SCALE GENOMIC DNA]</scope>
    <source>
        <strain evidence="12">CGMCC 4.7241</strain>
    </source>
</reference>
<comment type="function">
    <text evidence="9">Catalyzes the formation of acetyl phosphate from acetate and ATP. Can also catalyze the reverse reaction.</text>
</comment>
<evidence type="ECO:0000256" key="2">
    <source>
        <dbReference type="ARBA" id="ARBA00022490"/>
    </source>
</evidence>
<comment type="subcellular location">
    <subcellularLocation>
        <location evidence="9">Cytoplasm</location>
    </subcellularLocation>
</comment>
<evidence type="ECO:0000256" key="5">
    <source>
        <dbReference type="ARBA" id="ARBA00022741"/>
    </source>
</evidence>
<comment type="caution">
    <text evidence="11">The sequence shown here is derived from an EMBL/GenBank/DDBJ whole genome shotgun (WGS) entry which is preliminary data.</text>
</comment>
<evidence type="ECO:0000256" key="8">
    <source>
        <dbReference type="ARBA" id="ARBA00022842"/>
    </source>
</evidence>
<name>A0ABV7YCU7_9ACTN</name>
<dbReference type="EMBL" id="JBHRZH010000010">
    <property type="protein sequence ID" value="MFC3761845.1"/>
    <property type="molecule type" value="Genomic_DNA"/>
</dbReference>
<keyword evidence="8 9" id="KW-0460">Magnesium</keyword>
<evidence type="ECO:0000256" key="9">
    <source>
        <dbReference type="HAMAP-Rule" id="MF_00020"/>
    </source>
</evidence>
<comment type="caution">
    <text evidence="9">Lacks conserved residue(s) required for the propagation of feature annotation.</text>
</comment>
<dbReference type="InterPro" id="IPR043129">
    <property type="entry name" value="ATPase_NBD"/>
</dbReference>
<feature type="active site" description="Proton donor/acceptor" evidence="9">
    <location>
        <position position="126"/>
    </location>
</feature>
<dbReference type="RefSeq" id="WP_205118371.1">
    <property type="nucleotide sequence ID" value="NZ_JAFBCM010000001.1"/>
</dbReference>
<dbReference type="PANTHER" id="PTHR21060">
    <property type="entry name" value="ACETATE KINASE"/>
    <property type="match status" value="1"/>
</dbReference>
<dbReference type="PRINTS" id="PR00471">
    <property type="entry name" value="ACETATEKNASE"/>
</dbReference>
<evidence type="ECO:0000256" key="10">
    <source>
        <dbReference type="RuleBase" id="RU003835"/>
    </source>
</evidence>
<accession>A0ABV7YCU7</accession>
<proteinExistence type="inferred from homology"/>
<dbReference type="Proteomes" id="UP001595699">
    <property type="component" value="Unassembled WGS sequence"/>
</dbReference>
<dbReference type="NCBIfam" id="TIGR00016">
    <property type="entry name" value="ackA"/>
    <property type="match status" value="1"/>
</dbReference>
<feature type="binding site" evidence="9">
    <location>
        <begin position="186"/>
        <end position="190"/>
    </location>
    <ligand>
        <name>ATP</name>
        <dbReference type="ChEBI" id="CHEBI:30616"/>
    </ligand>
</feature>
<feature type="site" description="Transition state stabilizer" evidence="9">
    <location>
        <position position="219"/>
    </location>
</feature>
<keyword evidence="3 9" id="KW-0808">Transferase</keyword>
<dbReference type="PROSITE" id="PS01076">
    <property type="entry name" value="ACETATE_KINASE_2"/>
    <property type="match status" value="1"/>
</dbReference>
<evidence type="ECO:0000256" key="3">
    <source>
        <dbReference type="ARBA" id="ARBA00022679"/>
    </source>
</evidence>
<keyword evidence="7 9" id="KW-0067">ATP-binding</keyword>
<feature type="binding site" evidence="9">
    <location>
        <position position="69"/>
    </location>
    <ligand>
        <name>substrate</name>
    </ligand>
</feature>
<dbReference type="InterPro" id="IPR004372">
    <property type="entry name" value="Ac/propionate_kinase"/>
</dbReference>
<evidence type="ECO:0000256" key="1">
    <source>
        <dbReference type="ARBA" id="ARBA00008748"/>
    </source>
</evidence>
<dbReference type="EC" id="2.7.2.1" evidence="9"/>
<organism evidence="11 12">
    <name type="scientific">Tenggerimyces flavus</name>
    <dbReference type="NCBI Taxonomy" id="1708749"/>
    <lineage>
        <taxon>Bacteria</taxon>
        <taxon>Bacillati</taxon>
        <taxon>Actinomycetota</taxon>
        <taxon>Actinomycetes</taxon>
        <taxon>Propionibacteriales</taxon>
        <taxon>Nocardioidaceae</taxon>
        <taxon>Tenggerimyces</taxon>
    </lineage>
</organism>
<dbReference type="GO" id="GO:0016301">
    <property type="term" value="F:kinase activity"/>
    <property type="evidence" value="ECO:0007669"/>
    <property type="project" value="UniProtKB-KW"/>
</dbReference>
<feature type="binding site" evidence="9">
    <location>
        <begin position="262"/>
        <end position="264"/>
    </location>
    <ligand>
        <name>ATP</name>
        <dbReference type="ChEBI" id="CHEBI:30616"/>
    </ligand>
</feature>